<dbReference type="CDD" id="cd07377">
    <property type="entry name" value="WHTH_GntR"/>
    <property type="match status" value="1"/>
</dbReference>
<dbReference type="PANTHER" id="PTHR44846">
    <property type="entry name" value="MANNOSYL-D-GLYCERATE TRANSPORT/METABOLISM SYSTEM REPRESSOR MNGR-RELATED"/>
    <property type="match status" value="1"/>
</dbReference>
<dbReference type="PANTHER" id="PTHR44846:SF1">
    <property type="entry name" value="MANNOSYL-D-GLYCERATE TRANSPORT_METABOLISM SYSTEM REPRESSOR MNGR-RELATED"/>
    <property type="match status" value="1"/>
</dbReference>
<dbReference type="PRINTS" id="PR00035">
    <property type="entry name" value="HTHGNTR"/>
</dbReference>
<keyword evidence="3" id="KW-0804">Transcription</keyword>
<accession>A0A2U9PTF4</accession>
<dbReference type="InterPro" id="IPR050679">
    <property type="entry name" value="Bact_HTH_transcr_reg"/>
</dbReference>
<dbReference type="InterPro" id="IPR028978">
    <property type="entry name" value="Chorismate_lyase_/UTRA_dom_sf"/>
</dbReference>
<evidence type="ECO:0000313" key="5">
    <source>
        <dbReference type="EMBL" id="AWT55089.1"/>
    </source>
</evidence>
<dbReference type="SUPFAM" id="SSF64288">
    <property type="entry name" value="Chorismate lyase-like"/>
    <property type="match status" value="1"/>
</dbReference>
<evidence type="ECO:0000259" key="4">
    <source>
        <dbReference type="PROSITE" id="PS50949"/>
    </source>
</evidence>
<sequence length="254" mass="28247">MTHSATQPGAISDFVPVDQSVSLPLYVQVIDQIENGIRRGSLPPGSFLPAEPQLVRDFQVARGTLRRAIDYLIDKGLIVRVRGVGTRVAAAPGIDKPGIRSLYAELAAADRKPATKVLTVDTAEADRALSDITGFAIGTPLRIIRRLRLANDLPVAVMENYFPAEFPEPRVDELTERSMDEYWERIGHSAAMVRQEVIACLPTAEQSALLRIEPGTPILSEHLRVYDDSRQFTNYSRNFYHPTLYRMTSVSTTQ</sequence>
<evidence type="ECO:0000256" key="2">
    <source>
        <dbReference type="ARBA" id="ARBA00023125"/>
    </source>
</evidence>
<keyword evidence="2" id="KW-0238">DNA-binding</keyword>
<dbReference type="SMART" id="SM00345">
    <property type="entry name" value="HTH_GNTR"/>
    <property type="match status" value="1"/>
</dbReference>
<dbReference type="Proteomes" id="UP000011200">
    <property type="component" value="Chromosome"/>
</dbReference>
<dbReference type="AlphaFoldDB" id="A0A2U9PTF4"/>
<gene>
    <name evidence="5" type="ORF">D806_041240</name>
</gene>
<proteinExistence type="predicted"/>
<dbReference type="SUPFAM" id="SSF46785">
    <property type="entry name" value="Winged helix' DNA-binding domain"/>
    <property type="match status" value="1"/>
</dbReference>
<dbReference type="GO" id="GO:0003700">
    <property type="term" value="F:DNA-binding transcription factor activity"/>
    <property type="evidence" value="ECO:0007669"/>
    <property type="project" value="InterPro"/>
</dbReference>
<name>A0A2U9PTF4_MYCSE</name>
<reference evidence="6" key="2">
    <citation type="submission" date="2018-03" db="EMBL/GenBank/DDBJ databases">
        <authorList>
            <person name="Derbyshire K."/>
            <person name="Gray T.A."/>
            <person name="Champion M."/>
        </authorList>
    </citation>
    <scope>NUCLEOTIDE SEQUENCE [LARGE SCALE GENOMIC DNA]</scope>
    <source>
        <strain evidence="6">MKD8</strain>
    </source>
</reference>
<evidence type="ECO:0000256" key="1">
    <source>
        <dbReference type="ARBA" id="ARBA00023015"/>
    </source>
</evidence>
<keyword evidence="1" id="KW-0805">Transcription regulation</keyword>
<dbReference type="GO" id="GO:0003677">
    <property type="term" value="F:DNA binding"/>
    <property type="evidence" value="ECO:0007669"/>
    <property type="project" value="UniProtKB-KW"/>
</dbReference>
<dbReference type="Pfam" id="PF00392">
    <property type="entry name" value="GntR"/>
    <property type="match status" value="1"/>
</dbReference>
<evidence type="ECO:0000256" key="3">
    <source>
        <dbReference type="ARBA" id="ARBA00023163"/>
    </source>
</evidence>
<dbReference type="EMBL" id="CP027541">
    <property type="protein sequence ID" value="AWT55089.1"/>
    <property type="molecule type" value="Genomic_DNA"/>
</dbReference>
<dbReference type="InterPro" id="IPR000524">
    <property type="entry name" value="Tscrpt_reg_HTH_GntR"/>
</dbReference>
<dbReference type="RefSeq" id="WP_051065186.1">
    <property type="nucleotide sequence ID" value="NZ_CP027541.1"/>
</dbReference>
<organism evidence="5 6">
    <name type="scientific">Mycolicibacterium smegmatis (strain MKD8)</name>
    <name type="common">Mycobacterium smegmatis</name>
    <dbReference type="NCBI Taxonomy" id="1214915"/>
    <lineage>
        <taxon>Bacteria</taxon>
        <taxon>Bacillati</taxon>
        <taxon>Actinomycetota</taxon>
        <taxon>Actinomycetes</taxon>
        <taxon>Mycobacteriales</taxon>
        <taxon>Mycobacteriaceae</taxon>
        <taxon>Mycolicibacterium</taxon>
    </lineage>
</organism>
<protein>
    <submittedName>
        <fullName evidence="5">GntR-family protein transcriptional regulator</fullName>
    </submittedName>
</protein>
<evidence type="ECO:0000313" key="6">
    <source>
        <dbReference type="Proteomes" id="UP000011200"/>
    </source>
</evidence>
<dbReference type="SMART" id="SM00866">
    <property type="entry name" value="UTRA"/>
    <property type="match status" value="1"/>
</dbReference>
<dbReference type="PROSITE" id="PS50949">
    <property type="entry name" value="HTH_GNTR"/>
    <property type="match status" value="1"/>
</dbReference>
<dbReference type="Pfam" id="PF07702">
    <property type="entry name" value="UTRA"/>
    <property type="match status" value="1"/>
</dbReference>
<dbReference type="InterPro" id="IPR011663">
    <property type="entry name" value="UTRA"/>
</dbReference>
<dbReference type="InterPro" id="IPR036388">
    <property type="entry name" value="WH-like_DNA-bd_sf"/>
</dbReference>
<reference evidence="5 6" key="1">
    <citation type="journal article" date="2013" name="Genome Announc.">
        <title>Draft genome sequence of MKD8, a conjugal recipient Mycobacterium smegmatis strain.</title>
        <authorList>
            <person name="Gray T.A."/>
            <person name="Palumbo M.J."/>
            <person name="Derbyshire K.M."/>
        </authorList>
    </citation>
    <scope>NUCLEOTIDE SEQUENCE [LARGE SCALE GENOMIC DNA]</scope>
    <source>
        <strain evidence="5 6">MKD8</strain>
    </source>
</reference>
<dbReference type="Gene3D" id="1.10.10.10">
    <property type="entry name" value="Winged helix-like DNA-binding domain superfamily/Winged helix DNA-binding domain"/>
    <property type="match status" value="1"/>
</dbReference>
<dbReference type="Gene3D" id="3.40.1410.10">
    <property type="entry name" value="Chorismate lyase-like"/>
    <property type="match status" value="1"/>
</dbReference>
<dbReference type="GO" id="GO:0045892">
    <property type="term" value="P:negative regulation of DNA-templated transcription"/>
    <property type="evidence" value="ECO:0007669"/>
    <property type="project" value="TreeGrafter"/>
</dbReference>
<feature type="domain" description="HTH gntR-type" evidence="4">
    <location>
        <begin position="23"/>
        <end position="91"/>
    </location>
</feature>
<dbReference type="InterPro" id="IPR036390">
    <property type="entry name" value="WH_DNA-bd_sf"/>
</dbReference>